<evidence type="ECO:0008006" key="2">
    <source>
        <dbReference type="Google" id="ProtNLM"/>
    </source>
</evidence>
<proteinExistence type="predicted"/>
<evidence type="ECO:0000313" key="1">
    <source>
        <dbReference type="EMBL" id="MPN29454.1"/>
    </source>
</evidence>
<name>A0A645GZH3_9ZZZZ</name>
<comment type="caution">
    <text evidence="1">The sequence shown here is derived from an EMBL/GenBank/DDBJ whole genome shotgun (WGS) entry which is preliminary data.</text>
</comment>
<dbReference type="AlphaFoldDB" id="A0A645GZH3"/>
<organism evidence="1">
    <name type="scientific">bioreactor metagenome</name>
    <dbReference type="NCBI Taxonomy" id="1076179"/>
    <lineage>
        <taxon>unclassified sequences</taxon>
        <taxon>metagenomes</taxon>
        <taxon>ecological metagenomes</taxon>
    </lineage>
</organism>
<dbReference type="EMBL" id="VSSQ01080168">
    <property type="protein sequence ID" value="MPN29454.1"/>
    <property type="molecule type" value="Genomic_DNA"/>
</dbReference>
<dbReference type="Gene3D" id="3.40.1440.10">
    <property type="entry name" value="GIY-YIG endonuclease"/>
    <property type="match status" value="1"/>
</dbReference>
<dbReference type="CDD" id="cd10451">
    <property type="entry name" value="GIY-YIG_LuxR_like"/>
    <property type="match status" value="1"/>
</dbReference>
<sequence length="114" mass="12904">MNPQNKKDILAAYKQRAQVGGVYAVTNTKTGKALVLSSADLRGIQKRYEFAEMTGGCFHPKLMKDTQTYGSDAFAFSVLEELTRKDTQTDREFANDLELLLSLWLEKYDPAARY</sequence>
<gene>
    <name evidence="1" type="ORF">SDC9_176907</name>
</gene>
<dbReference type="InterPro" id="IPR035901">
    <property type="entry name" value="GIY-YIG_endonuc_sf"/>
</dbReference>
<protein>
    <recommendedName>
        <fullName evidence="2">GIY-YIG domain-containing protein</fullName>
    </recommendedName>
</protein>
<accession>A0A645GZH3</accession>
<reference evidence="1" key="1">
    <citation type="submission" date="2019-08" db="EMBL/GenBank/DDBJ databases">
        <authorList>
            <person name="Kucharzyk K."/>
            <person name="Murdoch R.W."/>
            <person name="Higgins S."/>
            <person name="Loffler F."/>
        </authorList>
    </citation>
    <scope>NUCLEOTIDE SEQUENCE</scope>
</reference>